<dbReference type="NCBIfam" id="TIGR02574">
    <property type="entry name" value="stabl_TIGR02574"/>
    <property type="match status" value="1"/>
</dbReference>
<evidence type="ECO:0000313" key="2">
    <source>
        <dbReference type="EMBL" id="VFJ44894.1"/>
    </source>
</evidence>
<gene>
    <name evidence="2" type="ORF">BECKFW1821A_GA0114235_100855</name>
    <name evidence="3" type="ORF">BECKFW1821B_GA0114236_100748</name>
</gene>
<dbReference type="EMBL" id="CAADEW010000008">
    <property type="protein sequence ID" value="VFJ44894.1"/>
    <property type="molecule type" value="Genomic_DNA"/>
</dbReference>
<sequence>MVPNEPMKEIDNLCLSEKPVLVEDIRDSIARTNHAPPIPEWQKTELDKRYGSYKNGESKLHGWRDVHEKLRNGYQ</sequence>
<dbReference type="InterPro" id="IPR013406">
    <property type="entry name" value="CHP02574_addiction_mod"/>
</dbReference>
<reference evidence="2" key="1">
    <citation type="submission" date="2019-02" db="EMBL/GenBank/DDBJ databases">
        <authorList>
            <person name="Gruber-Vodicka R. H."/>
            <person name="Seah K. B. B."/>
        </authorList>
    </citation>
    <scope>NUCLEOTIDE SEQUENCE</scope>
    <source>
        <strain evidence="3">BECK_BZ106</strain>
        <strain evidence="2">BECK_BZ15</strain>
    </source>
</reference>
<dbReference type="EMBL" id="CAADFD010000007">
    <property type="protein sequence ID" value="VFJ50721.1"/>
    <property type="molecule type" value="Genomic_DNA"/>
</dbReference>
<evidence type="ECO:0000256" key="1">
    <source>
        <dbReference type="SAM" id="MobiDB-lite"/>
    </source>
</evidence>
<accession>A0A450S020</accession>
<organism evidence="2">
    <name type="scientific">Candidatus Kentrum sp. FW</name>
    <dbReference type="NCBI Taxonomy" id="2126338"/>
    <lineage>
        <taxon>Bacteria</taxon>
        <taxon>Pseudomonadati</taxon>
        <taxon>Pseudomonadota</taxon>
        <taxon>Gammaproteobacteria</taxon>
        <taxon>Candidatus Kentrum</taxon>
    </lineage>
</organism>
<dbReference type="Pfam" id="PF09720">
    <property type="entry name" value="Unstab_antitox"/>
    <property type="match status" value="1"/>
</dbReference>
<protein>
    <submittedName>
        <fullName evidence="2">Putative addiction module component, TIGR02574 family</fullName>
    </submittedName>
</protein>
<name>A0A450S020_9GAMM</name>
<feature type="region of interest" description="Disordered" evidence="1">
    <location>
        <begin position="54"/>
        <end position="75"/>
    </location>
</feature>
<dbReference type="AlphaFoldDB" id="A0A450S020"/>
<proteinExistence type="predicted"/>
<evidence type="ECO:0000313" key="3">
    <source>
        <dbReference type="EMBL" id="VFJ50721.1"/>
    </source>
</evidence>